<keyword evidence="9" id="KW-1185">Reference proteome</keyword>
<evidence type="ECO:0000256" key="5">
    <source>
        <dbReference type="ARBA" id="ARBA00022989"/>
    </source>
</evidence>
<keyword evidence="5 7" id="KW-1133">Transmembrane helix</keyword>
<dbReference type="PANTHER" id="PTHR34184:SF4">
    <property type="entry name" value="UPF0718 PROTEIN YCGR"/>
    <property type="match status" value="1"/>
</dbReference>
<sequence>MEDALATIAAAVWTDNWNHVINFKVILLSIVIESFPFLLMSVIVSALLNNFVSENTIRNMIPQSNIRSIFMACFLGILFPVCDCGMVPIVRRLILKGVPLPAAIAFMLAAPIVNPVVSAATAFAFQNNIHVVLLRLGTAFGVALCTGLLLNGFTKGRQLKSPSQIHGHSHGCCQHTLNSHHPGYSPLHRWINTLRDACHEFFEMGKYLVIGAMLGSLSQIAIPREMLLALGQDSSLSIGVMMVFAFFISVCSAADAFIAASFSSSFTLGSLVAFMVFGPMIDLKNILMLLHTFRTKFVCCLTLIIIMLCSSAAYLINHL</sequence>
<feature type="transmembrane region" description="Helical" evidence="7">
    <location>
        <begin position="69"/>
        <end position="90"/>
    </location>
</feature>
<feature type="transmembrane region" description="Helical" evidence="7">
    <location>
        <begin position="204"/>
        <end position="222"/>
    </location>
</feature>
<dbReference type="Proteomes" id="UP001165492">
    <property type="component" value="Unassembled WGS sequence"/>
</dbReference>
<evidence type="ECO:0000256" key="3">
    <source>
        <dbReference type="ARBA" id="ARBA00022475"/>
    </source>
</evidence>
<protein>
    <submittedName>
        <fullName evidence="8">Permease</fullName>
    </submittedName>
</protein>
<comment type="similarity">
    <text evidence="2">Belongs to the UPF0718 family.</text>
</comment>
<feature type="transmembrane region" description="Helical" evidence="7">
    <location>
        <begin position="132"/>
        <end position="153"/>
    </location>
</feature>
<reference evidence="8" key="1">
    <citation type="submission" date="2021-11" db="EMBL/GenBank/DDBJ databases">
        <title>Description of a new species Pelosinus isolated from the bottom sediments of Lake Baikal.</title>
        <authorList>
            <person name="Zakharyuk A."/>
        </authorList>
    </citation>
    <scope>NUCLEOTIDE SEQUENCE</scope>
    <source>
        <strain evidence="8">Bkl1</strain>
    </source>
</reference>
<feature type="transmembrane region" description="Helical" evidence="7">
    <location>
        <begin position="102"/>
        <end position="125"/>
    </location>
</feature>
<dbReference type="PANTHER" id="PTHR34184">
    <property type="entry name" value="UPF0718 PROTEIN YCGR"/>
    <property type="match status" value="1"/>
</dbReference>
<evidence type="ECO:0000256" key="1">
    <source>
        <dbReference type="ARBA" id="ARBA00004651"/>
    </source>
</evidence>
<feature type="transmembrane region" description="Helical" evidence="7">
    <location>
        <begin position="297"/>
        <end position="316"/>
    </location>
</feature>
<name>A0ABS8HS34_9FIRM</name>
<dbReference type="InterPro" id="IPR005524">
    <property type="entry name" value="DUF318"/>
</dbReference>
<dbReference type="EMBL" id="JAJHJB010000013">
    <property type="protein sequence ID" value="MCC5465895.1"/>
    <property type="molecule type" value="Genomic_DNA"/>
</dbReference>
<gene>
    <name evidence="8" type="ORF">LMF89_11065</name>
</gene>
<evidence type="ECO:0000313" key="9">
    <source>
        <dbReference type="Proteomes" id="UP001165492"/>
    </source>
</evidence>
<accession>A0ABS8HS34</accession>
<proteinExistence type="inferred from homology"/>
<evidence type="ECO:0000256" key="2">
    <source>
        <dbReference type="ARBA" id="ARBA00006386"/>
    </source>
</evidence>
<dbReference type="Pfam" id="PF03773">
    <property type="entry name" value="ArsP_1"/>
    <property type="match status" value="1"/>
</dbReference>
<dbReference type="RefSeq" id="WP_229535105.1">
    <property type="nucleotide sequence ID" value="NZ_JAJHJB010000013.1"/>
</dbReference>
<evidence type="ECO:0000256" key="4">
    <source>
        <dbReference type="ARBA" id="ARBA00022692"/>
    </source>
</evidence>
<feature type="transmembrane region" description="Helical" evidence="7">
    <location>
        <begin position="234"/>
        <end position="250"/>
    </location>
</feature>
<keyword evidence="4 7" id="KW-0812">Transmembrane</keyword>
<evidence type="ECO:0000256" key="7">
    <source>
        <dbReference type="SAM" id="Phobius"/>
    </source>
</evidence>
<keyword evidence="6 7" id="KW-0472">Membrane</keyword>
<feature type="transmembrane region" description="Helical" evidence="7">
    <location>
        <begin position="25"/>
        <end position="48"/>
    </location>
</feature>
<comment type="subcellular location">
    <subcellularLocation>
        <location evidence="1">Cell membrane</location>
        <topology evidence="1">Multi-pass membrane protein</topology>
    </subcellularLocation>
</comment>
<dbReference type="InterPro" id="IPR052923">
    <property type="entry name" value="UPF0718"/>
</dbReference>
<keyword evidence="3" id="KW-1003">Cell membrane</keyword>
<evidence type="ECO:0000313" key="8">
    <source>
        <dbReference type="EMBL" id="MCC5465895.1"/>
    </source>
</evidence>
<comment type="caution">
    <text evidence="8">The sequence shown here is derived from an EMBL/GenBank/DDBJ whole genome shotgun (WGS) entry which is preliminary data.</text>
</comment>
<evidence type="ECO:0000256" key="6">
    <source>
        <dbReference type="ARBA" id="ARBA00023136"/>
    </source>
</evidence>
<organism evidence="8 9">
    <name type="scientific">Pelosinus baikalensis</name>
    <dbReference type="NCBI Taxonomy" id="2892015"/>
    <lineage>
        <taxon>Bacteria</taxon>
        <taxon>Bacillati</taxon>
        <taxon>Bacillota</taxon>
        <taxon>Negativicutes</taxon>
        <taxon>Selenomonadales</taxon>
        <taxon>Sporomusaceae</taxon>
        <taxon>Pelosinus</taxon>
    </lineage>
</organism>